<name>A0A369TBP4_9PROT</name>
<dbReference type="Proteomes" id="UP000253941">
    <property type="component" value="Unassembled WGS sequence"/>
</dbReference>
<organism evidence="2 3">
    <name type="scientific">Ferruginivarius sediminum</name>
    <dbReference type="NCBI Taxonomy" id="2661937"/>
    <lineage>
        <taxon>Bacteria</taxon>
        <taxon>Pseudomonadati</taxon>
        <taxon>Pseudomonadota</taxon>
        <taxon>Alphaproteobacteria</taxon>
        <taxon>Rhodospirillales</taxon>
        <taxon>Rhodospirillaceae</taxon>
        <taxon>Ferruginivarius</taxon>
    </lineage>
</organism>
<protein>
    <submittedName>
        <fullName evidence="2">Uncharacterized protein</fullName>
    </submittedName>
</protein>
<evidence type="ECO:0000256" key="1">
    <source>
        <dbReference type="SAM" id="MobiDB-lite"/>
    </source>
</evidence>
<keyword evidence="3" id="KW-1185">Reference proteome</keyword>
<proteinExistence type="predicted"/>
<evidence type="ECO:0000313" key="2">
    <source>
        <dbReference type="EMBL" id="RDD62733.1"/>
    </source>
</evidence>
<sequence>MAATTGLLLTGCAGIPPAVTIATTAIDGVSWLASGKTMTDHAISEVAGQDCRLIGIVEEGEVCKDRPDYEPAVVATLKPLPETGTRVAAHPSASSDPMVLPGRLEYLASALEGRGLATAAPRDTKPEPADVAAFAPMRAARGFTGRPGSVAGGDDLMRTPYLGSGLPEPIEG</sequence>
<feature type="region of interest" description="Disordered" evidence="1">
    <location>
        <begin position="143"/>
        <end position="172"/>
    </location>
</feature>
<gene>
    <name evidence="2" type="ORF">DRB17_06125</name>
</gene>
<dbReference type="EMBL" id="QPMH01000004">
    <property type="protein sequence ID" value="RDD62733.1"/>
    <property type="molecule type" value="Genomic_DNA"/>
</dbReference>
<dbReference type="AlphaFoldDB" id="A0A369TBP4"/>
<evidence type="ECO:0000313" key="3">
    <source>
        <dbReference type="Proteomes" id="UP000253941"/>
    </source>
</evidence>
<accession>A0A369TBP4</accession>
<comment type="caution">
    <text evidence="2">The sequence shown here is derived from an EMBL/GenBank/DDBJ whole genome shotgun (WGS) entry which is preliminary data.</text>
</comment>
<reference evidence="2 3" key="1">
    <citation type="submission" date="2018-07" db="EMBL/GenBank/DDBJ databases">
        <title>Venubactetium sediminum gen. nov., sp. nov., isolated from a marine solar saltern.</title>
        <authorList>
            <person name="Wang S."/>
        </authorList>
    </citation>
    <scope>NUCLEOTIDE SEQUENCE [LARGE SCALE GENOMIC DNA]</scope>
    <source>
        <strain evidence="2 3">WD2A32</strain>
    </source>
</reference>